<reference evidence="2" key="1">
    <citation type="submission" date="2014-09" db="EMBL/GenBank/DDBJ databases">
        <authorList>
            <person name="Magalhaes I.L.F."/>
            <person name="Oliveira U."/>
            <person name="Santos F.R."/>
            <person name="Vidigal T.H.D.A."/>
            <person name="Brescovit A.D."/>
            <person name="Santos A.J."/>
        </authorList>
    </citation>
    <scope>NUCLEOTIDE SEQUENCE</scope>
    <source>
        <tissue evidence="2">Shoot tissue taken approximately 20 cm above the soil surface</tissue>
    </source>
</reference>
<name>A0A0A9EUC5_ARUDO</name>
<protein>
    <submittedName>
        <fullName evidence="2">Iso2</fullName>
    </submittedName>
</protein>
<feature type="compositionally biased region" description="Polar residues" evidence="1">
    <location>
        <begin position="38"/>
        <end position="57"/>
    </location>
</feature>
<accession>A0A0A9EUC5</accession>
<reference evidence="2" key="2">
    <citation type="journal article" date="2015" name="Data Brief">
        <title>Shoot transcriptome of the giant reed, Arundo donax.</title>
        <authorList>
            <person name="Barrero R.A."/>
            <person name="Guerrero F.D."/>
            <person name="Moolhuijzen P."/>
            <person name="Goolsby J.A."/>
            <person name="Tidwell J."/>
            <person name="Bellgard S.E."/>
            <person name="Bellgard M.I."/>
        </authorList>
    </citation>
    <scope>NUCLEOTIDE SEQUENCE</scope>
    <source>
        <tissue evidence="2">Shoot tissue taken approximately 20 cm above the soil surface</tissue>
    </source>
</reference>
<dbReference type="EMBL" id="GBRH01194209">
    <property type="protein sequence ID" value="JAE03687.1"/>
    <property type="molecule type" value="Transcribed_RNA"/>
</dbReference>
<proteinExistence type="predicted"/>
<feature type="region of interest" description="Disordered" evidence="1">
    <location>
        <begin position="1"/>
        <end position="57"/>
    </location>
</feature>
<evidence type="ECO:0000256" key="1">
    <source>
        <dbReference type="SAM" id="MobiDB-lite"/>
    </source>
</evidence>
<evidence type="ECO:0000313" key="2">
    <source>
        <dbReference type="EMBL" id="JAE03687.1"/>
    </source>
</evidence>
<dbReference type="AlphaFoldDB" id="A0A0A9EUC5"/>
<sequence>MIFVFERTGSNAMASRRGGRDRPSPPGPLTRKGALMKQNPSTWKSSTQCLRQSKISF</sequence>
<organism evidence="2">
    <name type="scientific">Arundo donax</name>
    <name type="common">Giant reed</name>
    <name type="synonym">Donax arundinaceus</name>
    <dbReference type="NCBI Taxonomy" id="35708"/>
    <lineage>
        <taxon>Eukaryota</taxon>
        <taxon>Viridiplantae</taxon>
        <taxon>Streptophyta</taxon>
        <taxon>Embryophyta</taxon>
        <taxon>Tracheophyta</taxon>
        <taxon>Spermatophyta</taxon>
        <taxon>Magnoliopsida</taxon>
        <taxon>Liliopsida</taxon>
        <taxon>Poales</taxon>
        <taxon>Poaceae</taxon>
        <taxon>PACMAD clade</taxon>
        <taxon>Arundinoideae</taxon>
        <taxon>Arundineae</taxon>
        <taxon>Arundo</taxon>
    </lineage>
</organism>